<evidence type="ECO:0000313" key="2">
    <source>
        <dbReference type="EMBL" id="CAA3027589.1"/>
    </source>
</evidence>
<dbReference type="Proteomes" id="UP000594638">
    <property type="component" value="Unassembled WGS sequence"/>
</dbReference>
<dbReference type="AlphaFoldDB" id="A0A8S0VCP6"/>
<name>A0A8S0VCP6_OLEEU</name>
<evidence type="ECO:0000256" key="1">
    <source>
        <dbReference type="SAM" id="MobiDB-lite"/>
    </source>
</evidence>
<accession>A0A8S0VCP6</accession>
<keyword evidence="3" id="KW-1185">Reference proteome</keyword>
<sequence>MPGGVESDLRDDFHGGANIIDEGPSQETKVRESHIEYQTPIGDFHGPSLGTSGGASPIYGWSSQETEVDGSHNEETATEQHEASPNFIVDVDDMRHGKRVKITPSLLGSYEVDLAIRRIHRWNN</sequence>
<dbReference type="EMBL" id="CACTIH010009210">
    <property type="protein sequence ID" value="CAA3027589.1"/>
    <property type="molecule type" value="Genomic_DNA"/>
</dbReference>
<dbReference type="Gramene" id="OE9A030981T1">
    <property type="protein sequence ID" value="OE9A030981C1"/>
    <property type="gene ID" value="OE9A030981"/>
</dbReference>
<feature type="compositionally biased region" description="Basic and acidic residues" evidence="1">
    <location>
        <begin position="69"/>
        <end position="82"/>
    </location>
</feature>
<organism evidence="2 3">
    <name type="scientific">Olea europaea subsp. europaea</name>
    <dbReference type="NCBI Taxonomy" id="158383"/>
    <lineage>
        <taxon>Eukaryota</taxon>
        <taxon>Viridiplantae</taxon>
        <taxon>Streptophyta</taxon>
        <taxon>Embryophyta</taxon>
        <taxon>Tracheophyta</taxon>
        <taxon>Spermatophyta</taxon>
        <taxon>Magnoliopsida</taxon>
        <taxon>eudicotyledons</taxon>
        <taxon>Gunneridae</taxon>
        <taxon>Pentapetalae</taxon>
        <taxon>asterids</taxon>
        <taxon>lamiids</taxon>
        <taxon>Lamiales</taxon>
        <taxon>Oleaceae</taxon>
        <taxon>Oleeae</taxon>
        <taxon>Olea</taxon>
    </lineage>
</organism>
<comment type="caution">
    <text evidence="2">The sequence shown here is derived from an EMBL/GenBank/DDBJ whole genome shotgun (WGS) entry which is preliminary data.</text>
</comment>
<reference evidence="2 3" key="1">
    <citation type="submission" date="2019-12" db="EMBL/GenBank/DDBJ databases">
        <authorList>
            <person name="Alioto T."/>
            <person name="Alioto T."/>
            <person name="Gomez Garrido J."/>
        </authorList>
    </citation>
    <scope>NUCLEOTIDE SEQUENCE [LARGE SCALE GENOMIC DNA]</scope>
</reference>
<protein>
    <submittedName>
        <fullName evidence="2">Uncharacterized protein</fullName>
    </submittedName>
</protein>
<feature type="region of interest" description="Disordered" evidence="1">
    <location>
        <begin position="1"/>
        <end position="84"/>
    </location>
</feature>
<proteinExistence type="predicted"/>
<evidence type="ECO:0000313" key="3">
    <source>
        <dbReference type="Proteomes" id="UP000594638"/>
    </source>
</evidence>
<gene>
    <name evidence="2" type="ORF">OLEA9_A030981</name>
</gene>